<gene>
    <name evidence="1" type="ORF">CSSPJE1EN2_LOCUS10599</name>
</gene>
<keyword evidence="2" id="KW-1185">Reference proteome</keyword>
<sequence>MMHEETREVALEMMEKPSIGAIKQGIGSQLPVLPSEERAILHSEELLHLQRTQSLENDDLTFSDESTRGVCHRLTAPKAVCKKGSNFISSASWAYCSPRLGMLPCFLNLNPLSPPGYSGFVGEISDDPLVEKFQESFTVVLHELQQLLAQNAMLVNGALMLEKSKLSGGQALEVLKLVVTLIFLVHYLGHSLKNHHPLPVSLDHLSQLMHHAAKAEQPASSSLFPAVVIFCWWFANQLAPIAKSLARNLK</sequence>
<protein>
    <submittedName>
        <fullName evidence="1">Uncharacterized protein</fullName>
    </submittedName>
</protein>
<name>A0ABP1AYC6_9BRYO</name>
<accession>A0ABP1AYC6</accession>
<evidence type="ECO:0000313" key="1">
    <source>
        <dbReference type="EMBL" id="CAK9867604.1"/>
    </source>
</evidence>
<evidence type="ECO:0000313" key="2">
    <source>
        <dbReference type="Proteomes" id="UP001497522"/>
    </source>
</evidence>
<dbReference type="Proteomes" id="UP001497522">
    <property type="component" value="Chromosome 17"/>
</dbReference>
<dbReference type="EMBL" id="OZ023718">
    <property type="protein sequence ID" value="CAK9867604.1"/>
    <property type="molecule type" value="Genomic_DNA"/>
</dbReference>
<reference evidence="1" key="1">
    <citation type="submission" date="2024-03" db="EMBL/GenBank/DDBJ databases">
        <authorList>
            <consortium name="ELIXIR-Norway"/>
            <consortium name="Elixir Norway"/>
        </authorList>
    </citation>
    <scope>NUCLEOTIDE SEQUENCE</scope>
</reference>
<organism evidence="1 2">
    <name type="scientific">Sphagnum jensenii</name>
    <dbReference type="NCBI Taxonomy" id="128206"/>
    <lineage>
        <taxon>Eukaryota</taxon>
        <taxon>Viridiplantae</taxon>
        <taxon>Streptophyta</taxon>
        <taxon>Embryophyta</taxon>
        <taxon>Bryophyta</taxon>
        <taxon>Sphagnophytina</taxon>
        <taxon>Sphagnopsida</taxon>
        <taxon>Sphagnales</taxon>
        <taxon>Sphagnaceae</taxon>
        <taxon>Sphagnum</taxon>
    </lineage>
</organism>
<proteinExistence type="predicted"/>